<evidence type="ECO:0000313" key="2">
    <source>
        <dbReference type="EMBL" id="CAE8581856.1"/>
    </source>
</evidence>
<keyword evidence="3" id="KW-1185">Reference proteome</keyword>
<evidence type="ECO:0008006" key="4">
    <source>
        <dbReference type="Google" id="ProtNLM"/>
    </source>
</evidence>
<protein>
    <recommendedName>
        <fullName evidence="4">Secreted protein</fullName>
    </recommendedName>
</protein>
<keyword evidence="1" id="KW-0732">Signal</keyword>
<sequence length="103" mass="11114">MSAGDGHAAMVATLVAFVTVVAAPLDHKRDTSSIQTSDNYNQTWTVVAACRMYSAALVLPVRLCSLYNDFLATRVMVSAINAFNSQHKLCSHPQNSCGQPQQV</sequence>
<evidence type="ECO:0000313" key="3">
    <source>
        <dbReference type="Proteomes" id="UP000654075"/>
    </source>
</evidence>
<dbReference type="Proteomes" id="UP000654075">
    <property type="component" value="Unassembled WGS sequence"/>
</dbReference>
<dbReference type="AlphaFoldDB" id="A0A813D0R4"/>
<organism evidence="2 3">
    <name type="scientific">Polarella glacialis</name>
    <name type="common">Dinoflagellate</name>
    <dbReference type="NCBI Taxonomy" id="89957"/>
    <lineage>
        <taxon>Eukaryota</taxon>
        <taxon>Sar</taxon>
        <taxon>Alveolata</taxon>
        <taxon>Dinophyceae</taxon>
        <taxon>Suessiales</taxon>
        <taxon>Suessiaceae</taxon>
        <taxon>Polarella</taxon>
    </lineage>
</organism>
<comment type="caution">
    <text evidence="2">The sequence shown here is derived from an EMBL/GenBank/DDBJ whole genome shotgun (WGS) entry which is preliminary data.</text>
</comment>
<reference evidence="2" key="1">
    <citation type="submission" date="2021-02" db="EMBL/GenBank/DDBJ databases">
        <authorList>
            <person name="Dougan E. K."/>
            <person name="Rhodes N."/>
            <person name="Thang M."/>
            <person name="Chan C."/>
        </authorList>
    </citation>
    <scope>NUCLEOTIDE SEQUENCE</scope>
</reference>
<dbReference type="EMBL" id="CAJNNV010000218">
    <property type="protein sequence ID" value="CAE8581856.1"/>
    <property type="molecule type" value="Genomic_DNA"/>
</dbReference>
<feature type="chain" id="PRO_5032413267" description="Secreted protein" evidence="1">
    <location>
        <begin position="23"/>
        <end position="103"/>
    </location>
</feature>
<gene>
    <name evidence="2" type="ORF">PGLA1383_LOCUS867</name>
</gene>
<accession>A0A813D0R4</accession>
<proteinExistence type="predicted"/>
<evidence type="ECO:0000256" key="1">
    <source>
        <dbReference type="SAM" id="SignalP"/>
    </source>
</evidence>
<name>A0A813D0R4_POLGL</name>
<feature type="signal peptide" evidence="1">
    <location>
        <begin position="1"/>
        <end position="22"/>
    </location>
</feature>